<accession>A0A544YKQ5</accession>
<reference evidence="2 3" key="1">
    <citation type="submission" date="2019-07" db="EMBL/GenBank/DDBJ databases">
        <title>Microbispora hainanensis DSM 45428.</title>
        <authorList>
            <person name="Thawai C."/>
        </authorList>
    </citation>
    <scope>NUCLEOTIDE SEQUENCE [LARGE SCALE GENOMIC DNA]</scope>
    <source>
        <strain evidence="2 3">DSM 45428</strain>
    </source>
</reference>
<gene>
    <name evidence="2" type="ORF">FLX08_30020</name>
</gene>
<dbReference type="InterPro" id="IPR010427">
    <property type="entry name" value="DUF1023"/>
</dbReference>
<protein>
    <recommendedName>
        <fullName evidence="1">DUF1023 domain-containing protein</fullName>
    </recommendedName>
</protein>
<organism evidence="2 3">
    <name type="scientific">Microbispora hainanensis</name>
    <dbReference type="NCBI Taxonomy" id="568844"/>
    <lineage>
        <taxon>Bacteria</taxon>
        <taxon>Bacillati</taxon>
        <taxon>Actinomycetota</taxon>
        <taxon>Actinomycetes</taxon>
        <taxon>Streptosporangiales</taxon>
        <taxon>Streptosporangiaceae</taxon>
        <taxon>Microbispora</taxon>
    </lineage>
</organism>
<dbReference type="EMBL" id="VIRM01000047">
    <property type="protein sequence ID" value="TQS17353.1"/>
    <property type="molecule type" value="Genomic_DNA"/>
</dbReference>
<sequence length="678" mass="72220">MAGPTGLIWRRIPLSRFSGDSGCGIPGVGVRGTAAAAPLSSTARSRRLPLTAPVPRRIAPSSACTRSRCGPFHRIRSIRVLTGCSTSSIASAKSSCSCANRLKSSCRDIPVIPSDPVGRRKNTSTSCNDGLGSSLVEPERVVDADDLERLAKLLTDKRQLAEQYYARACRLVGQAQATPLAAMLRWAGETATELGNRAAIVRAAEKGGDPFGALSEFGLSTAIGTVSGQDRTRLIKDLKSVINRNEAARPEQRAEAIRKFFGKLTAAERSSLAIEQPDVVGRLDGAPATVRYAANRLLIERALAHEQKDLAALKATDPKSPQVTLLEKRVARMTEFLQPRVTGDGRSVPRQFLLFDPAGDGRVAEVFGDLAKAEHVAVMVPGITNRLDNYQDLAIDAQTLITDPDTKKDLPKTAVITWLGYDTPELGDSVLQAKAEAGAPALHSFRAGLEAAKGAKFALFAHSYGTLLSSKALQQGTPFDSVVFMGSPGLGANVKSVADLKLAPGTPVFAMRAPGDWVSYSEAHGKDPAELPGVRRLATGHSSGHSQYYIPNNTALQNLQTILTGDGCYQSFLGSPELDDEQFGASAAPVLVKELQSRVPQWKVGELGAVFESAIKSALDGNADLKTKAAQIWQALQKANLDGYFTKEDIAAITAKTLAASGDLIVKRYMTMSLPAPQ</sequence>
<dbReference type="SUPFAM" id="SSF53474">
    <property type="entry name" value="alpha/beta-Hydrolases"/>
    <property type="match status" value="1"/>
</dbReference>
<dbReference type="Pfam" id="PF06259">
    <property type="entry name" value="Abhydrolase_8"/>
    <property type="match status" value="1"/>
</dbReference>
<feature type="domain" description="DUF1023" evidence="1">
    <location>
        <begin position="356"/>
        <end position="521"/>
    </location>
</feature>
<evidence type="ECO:0000313" key="2">
    <source>
        <dbReference type="EMBL" id="TQS17353.1"/>
    </source>
</evidence>
<dbReference type="Proteomes" id="UP000316541">
    <property type="component" value="Unassembled WGS sequence"/>
</dbReference>
<dbReference type="AlphaFoldDB" id="A0A544YKQ5"/>
<dbReference type="InterPro" id="IPR029058">
    <property type="entry name" value="AB_hydrolase_fold"/>
</dbReference>
<proteinExistence type="predicted"/>
<name>A0A544YKQ5_9ACTN</name>
<comment type="caution">
    <text evidence="2">The sequence shown here is derived from an EMBL/GenBank/DDBJ whole genome shotgun (WGS) entry which is preliminary data.</text>
</comment>
<evidence type="ECO:0000313" key="3">
    <source>
        <dbReference type="Proteomes" id="UP000316541"/>
    </source>
</evidence>
<evidence type="ECO:0000259" key="1">
    <source>
        <dbReference type="Pfam" id="PF06259"/>
    </source>
</evidence>
<dbReference type="Gene3D" id="3.40.50.1820">
    <property type="entry name" value="alpha/beta hydrolase"/>
    <property type="match status" value="1"/>
</dbReference>